<dbReference type="InterPro" id="IPR036388">
    <property type="entry name" value="WH-like_DNA-bd_sf"/>
</dbReference>
<feature type="domain" description="Transcription regulator PadR N-terminal" evidence="1">
    <location>
        <begin position="39"/>
        <end position="102"/>
    </location>
</feature>
<dbReference type="SUPFAM" id="SSF46785">
    <property type="entry name" value="Winged helix' DNA-binding domain"/>
    <property type="match status" value="1"/>
</dbReference>
<dbReference type="Pfam" id="PF03551">
    <property type="entry name" value="PadR"/>
    <property type="match status" value="1"/>
</dbReference>
<dbReference type="PANTHER" id="PTHR33169:SF13">
    <property type="entry name" value="PADR-FAMILY TRANSCRIPTIONAL REGULATOR"/>
    <property type="match status" value="1"/>
</dbReference>
<sequence>MTWHNELTKQVNAVSAAQKVLKKYVPMTETAFYILLSLTKPRHGYGIIKHVDELSEGRLRLGSGTVYGTLTKMNKDGLITVFADGERKTVYEVSELGKEVMRAEIGRLKELHRNAVTREEEFQ</sequence>
<evidence type="ECO:0000313" key="3">
    <source>
        <dbReference type="Proteomes" id="UP001597448"/>
    </source>
</evidence>
<dbReference type="PANTHER" id="PTHR33169">
    <property type="entry name" value="PADR-FAMILY TRANSCRIPTIONAL REGULATOR"/>
    <property type="match status" value="1"/>
</dbReference>
<accession>A0ABW5FC96</accession>
<dbReference type="InterPro" id="IPR036390">
    <property type="entry name" value="WH_DNA-bd_sf"/>
</dbReference>
<name>A0ABW5FC96_9BACL</name>
<dbReference type="Proteomes" id="UP001597448">
    <property type="component" value="Unassembled WGS sequence"/>
</dbReference>
<evidence type="ECO:0000313" key="2">
    <source>
        <dbReference type="EMBL" id="MFD2412708.1"/>
    </source>
</evidence>
<organism evidence="2 3">
    <name type="scientific">Paenibacillus rhizoplanae</name>
    <dbReference type="NCBI Taxonomy" id="1917181"/>
    <lineage>
        <taxon>Bacteria</taxon>
        <taxon>Bacillati</taxon>
        <taxon>Bacillota</taxon>
        <taxon>Bacilli</taxon>
        <taxon>Bacillales</taxon>
        <taxon>Paenibacillaceae</taxon>
        <taxon>Paenibacillus</taxon>
    </lineage>
</organism>
<dbReference type="InterPro" id="IPR052509">
    <property type="entry name" value="Metal_resp_DNA-bind_regulator"/>
</dbReference>
<comment type="caution">
    <text evidence="2">The sequence shown here is derived from an EMBL/GenBank/DDBJ whole genome shotgun (WGS) entry which is preliminary data.</text>
</comment>
<reference evidence="3" key="1">
    <citation type="journal article" date="2019" name="Int. J. Syst. Evol. Microbiol.">
        <title>The Global Catalogue of Microorganisms (GCM) 10K type strain sequencing project: providing services to taxonomists for standard genome sequencing and annotation.</title>
        <authorList>
            <consortium name="The Broad Institute Genomics Platform"/>
            <consortium name="The Broad Institute Genome Sequencing Center for Infectious Disease"/>
            <person name="Wu L."/>
            <person name="Ma J."/>
        </authorList>
    </citation>
    <scope>NUCLEOTIDE SEQUENCE [LARGE SCALE GENOMIC DNA]</scope>
    <source>
        <strain evidence="3">CCM 8725</strain>
    </source>
</reference>
<proteinExistence type="predicted"/>
<dbReference type="RefSeq" id="WP_209991199.1">
    <property type="nucleotide sequence ID" value="NZ_JBHSVQ010000001.1"/>
</dbReference>
<dbReference type="Gene3D" id="1.10.10.10">
    <property type="entry name" value="Winged helix-like DNA-binding domain superfamily/Winged helix DNA-binding domain"/>
    <property type="match status" value="1"/>
</dbReference>
<protein>
    <submittedName>
        <fullName evidence="2">PadR family transcriptional regulator</fullName>
    </submittedName>
</protein>
<dbReference type="EMBL" id="JBHUKY010000045">
    <property type="protein sequence ID" value="MFD2412708.1"/>
    <property type="molecule type" value="Genomic_DNA"/>
</dbReference>
<evidence type="ECO:0000259" key="1">
    <source>
        <dbReference type="Pfam" id="PF03551"/>
    </source>
</evidence>
<keyword evidence="3" id="KW-1185">Reference proteome</keyword>
<dbReference type="InterPro" id="IPR005149">
    <property type="entry name" value="Tscrpt_reg_PadR_N"/>
</dbReference>
<gene>
    <name evidence="2" type="ORF">ACFSX3_22710</name>
</gene>